<dbReference type="Pfam" id="PF00361">
    <property type="entry name" value="Proton_antipo_M"/>
    <property type="match status" value="1"/>
</dbReference>
<evidence type="ECO:0000259" key="18">
    <source>
        <dbReference type="Pfam" id="PF00361"/>
    </source>
</evidence>
<geneLocation type="mitochondrion" evidence="20"/>
<feature type="transmembrane region" description="Helical" evidence="17">
    <location>
        <begin position="182"/>
        <end position="204"/>
    </location>
</feature>
<dbReference type="RefSeq" id="YP_008080883.1">
    <property type="nucleotide sequence ID" value="NC_021396.1"/>
</dbReference>
<dbReference type="PANTHER" id="PTHR43507">
    <property type="entry name" value="NADH-UBIQUINONE OXIDOREDUCTASE CHAIN 4"/>
    <property type="match status" value="1"/>
</dbReference>
<dbReference type="GO" id="GO:0048039">
    <property type="term" value="F:ubiquinone binding"/>
    <property type="evidence" value="ECO:0007669"/>
    <property type="project" value="TreeGrafter"/>
</dbReference>
<reference evidence="20" key="2">
    <citation type="journal article" date="2013" name="Mitochondrial DNA">
        <title>The complete mitochondrial genome of the summer fruit tortrix moth Adoxophyes orana (Lepidoptera: Tortricidae).</title>
        <authorList>
            <person name="Wu Q.L."/>
            <person name="Liu W."/>
            <person name="Shi B.C."/>
            <person name="Gu Y."/>
            <person name="Wei S.J."/>
        </authorList>
    </citation>
    <scope>NUCLEOTIDE SEQUENCE</scope>
</reference>
<keyword evidence="8 17" id="KW-0812">Transmembrane</keyword>
<keyword evidence="9" id="KW-1278">Translocase</keyword>
<dbReference type="InterPro" id="IPR000260">
    <property type="entry name" value="NADH4_N"/>
</dbReference>
<accession>R4IPX0</accession>
<sequence length="446" mass="52428">MMKFLFMMIFMIPLCFMKNMFWLVQMFLFILMFFFLNLNITLNNYNNLSYMFGCDMISFGLILLSIWICGLMLMASENLFKIKFYVNFFLFNIIFLLIMLYLTFSVLNLFIFYLFFEGSLIPTLLLIMGWGYQPERIQAGLYLLFYTLFASLPLLLGIFYVFNEMNYIMMYFLKFVNLNLYLLYFSMIMAFLVKMPMYFVHLWLPKAHVEAPVSGSMILAGIMLKLGGYGLLRVMVFLQQVGLKFNFIWIIISLLGGFYVSLNCFCQVDMKSLIAYSSVAHMSLVIGGIMTMSYWGFMGSYVLMIGHGLCSSGMFCLANINYERLHSRSLFINKGMMNFMPSLSLWWFLLMSSNMAAPPSLNLMGEIMLINSLMSWCWFSMIFLMLISFFSAGYSLYLYSYTQHGKYYCGIYSFYTGVSREYLMLMLHWLPLNMLVMKIDYSMIWF</sequence>
<evidence type="ECO:0000256" key="13">
    <source>
        <dbReference type="ARBA" id="ARBA00023075"/>
    </source>
</evidence>
<evidence type="ECO:0000256" key="9">
    <source>
        <dbReference type="ARBA" id="ARBA00022967"/>
    </source>
</evidence>
<evidence type="ECO:0000313" key="20">
    <source>
        <dbReference type="EMBL" id="AFV63155.1"/>
    </source>
</evidence>
<protein>
    <recommendedName>
        <fullName evidence="5 17">NADH-ubiquinone oxidoreductase chain 4</fullName>
        <ecNumber evidence="4 17">7.1.1.2</ecNumber>
    </recommendedName>
</protein>
<comment type="catalytic activity">
    <reaction evidence="16 17">
        <text>a ubiquinone + NADH + 5 H(+)(in) = a ubiquinol + NAD(+) + 4 H(+)(out)</text>
        <dbReference type="Rhea" id="RHEA:29091"/>
        <dbReference type="Rhea" id="RHEA-COMP:9565"/>
        <dbReference type="Rhea" id="RHEA-COMP:9566"/>
        <dbReference type="ChEBI" id="CHEBI:15378"/>
        <dbReference type="ChEBI" id="CHEBI:16389"/>
        <dbReference type="ChEBI" id="CHEBI:17976"/>
        <dbReference type="ChEBI" id="CHEBI:57540"/>
        <dbReference type="ChEBI" id="CHEBI:57945"/>
        <dbReference type="EC" id="7.1.1.2"/>
    </reaction>
</comment>
<comment type="subcellular location">
    <subcellularLocation>
        <location evidence="2 17">Mitochondrion membrane</location>
        <topology evidence="2 17">Multi-pass membrane protein</topology>
    </subcellularLocation>
</comment>
<feature type="transmembrane region" description="Helical" evidence="17">
    <location>
        <begin position="21"/>
        <end position="42"/>
    </location>
</feature>
<dbReference type="EMBL" id="JX872403">
    <property type="protein sequence ID" value="AFV63155.1"/>
    <property type="molecule type" value="Genomic_DNA"/>
</dbReference>
<dbReference type="GO" id="GO:0008137">
    <property type="term" value="F:NADH dehydrogenase (ubiquinone) activity"/>
    <property type="evidence" value="ECO:0007669"/>
    <property type="project" value="UniProtKB-UniRule"/>
</dbReference>
<evidence type="ECO:0000256" key="10">
    <source>
        <dbReference type="ARBA" id="ARBA00022982"/>
    </source>
</evidence>
<evidence type="ECO:0000256" key="14">
    <source>
        <dbReference type="ARBA" id="ARBA00023128"/>
    </source>
</evidence>
<feature type="transmembrane region" description="Helical" evidence="17">
    <location>
        <begin position="411"/>
        <end position="430"/>
    </location>
</feature>
<evidence type="ECO:0000256" key="16">
    <source>
        <dbReference type="ARBA" id="ARBA00049551"/>
    </source>
</evidence>
<gene>
    <name evidence="20" type="primary">ND4</name>
</gene>
<dbReference type="GeneID" id="15822381"/>
<proteinExistence type="inferred from homology"/>
<dbReference type="InterPro" id="IPR003918">
    <property type="entry name" value="NADH_UbQ_OxRdtase"/>
</dbReference>
<evidence type="ECO:0000256" key="11">
    <source>
        <dbReference type="ARBA" id="ARBA00022989"/>
    </source>
</evidence>
<dbReference type="GO" id="GO:0003954">
    <property type="term" value="F:NADH dehydrogenase activity"/>
    <property type="evidence" value="ECO:0007669"/>
    <property type="project" value="TreeGrafter"/>
</dbReference>
<evidence type="ECO:0000256" key="6">
    <source>
        <dbReference type="ARBA" id="ARBA00022448"/>
    </source>
</evidence>
<dbReference type="GO" id="GO:0031966">
    <property type="term" value="C:mitochondrial membrane"/>
    <property type="evidence" value="ECO:0007669"/>
    <property type="project" value="UniProtKB-SubCell"/>
</dbReference>
<name>R4IPX0_ADOOR</name>
<comment type="similarity">
    <text evidence="3 17">Belongs to the complex I subunit 4 family.</text>
</comment>
<feature type="domain" description="NADH:quinone oxidoreductase/Mrp antiporter transmembrane" evidence="18">
    <location>
        <begin position="108"/>
        <end position="389"/>
    </location>
</feature>
<feature type="transmembrane region" description="Helical" evidence="17">
    <location>
        <begin position="301"/>
        <end position="322"/>
    </location>
</feature>
<reference evidence="20" key="1">
    <citation type="submission" date="2012-09" db="EMBL/GenBank/DDBJ databases">
        <authorList>
            <person name="Wei S.-J."/>
            <person name="Shi B.-C."/>
            <person name="Gong Y.-J."/>
        </authorList>
    </citation>
    <scope>NUCLEOTIDE SEQUENCE</scope>
</reference>
<keyword evidence="13 17" id="KW-0830">Ubiquinone</keyword>
<evidence type="ECO:0000256" key="5">
    <source>
        <dbReference type="ARBA" id="ARBA00021006"/>
    </source>
</evidence>
<keyword evidence="15 17" id="KW-0472">Membrane</keyword>
<evidence type="ECO:0000256" key="8">
    <source>
        <dbReference type="ARBA" id="ARBA00022692"/>
    </source>
</evidence>
<dbReference type="EC" id="7.1.1.2" evidence="4 17"/>
<evidence type="ECO:0000256" key="15">
    <source>
        <dbReference type="ARBA" id="ARBA00023136"/>
    </source>
</evidence>
<comment type="function">
    <text evidence="1">Core subunit of the mitochondrial membrane respiratory chain NADH dehydrogenase (Complex I) that is believed to belong to the minimal assembly required for catalysis. Complex I functions in the transfer of electrons from NADH to the respiratory chain. The immediate electron acceptor for the enzyme is believed to be ubiquinone.</text>
</comment>
<evidence type="ECO:0000259" key="19">
    <source>
        <dbReference type="Pfam" id="PF01059"/>
    </source>
</evidence>
<keyword evidence="7 17" id="KW-0679">Respiratory chain</keyword>
<feature type="transmembrane region" description="Helical" evidence="17">
    <location>
        <begin position="85"/>
        <end position="104"/>
    </location>
</feature>
<comment type="function">
    <text evidence="17">Core subunit of the mitochondrial membrane respiratory chain NADH dehydrogenase (Complex I) which catalyzes electron transfer from NADH through the respiratory chain, using ubiquinone as an electron acceptor. Essential for the catalytic activity and assembly of complex I.</text>
</comment>
<dbReference type="AlphaFoldDB" id="R4IPX0"/>
<dbReference type="PANTHER" id="PTHR43507:SF20">
    <property type="entry name" value="NADH-UBIQUINONE OXIDOREDUCTASE CHAIN 4"/>
    <property type="match status" value="1"/>
</dbReference>
<keyword evidence="14 17" id="KW-0496">Mitochondrion</keyword>
<evidence type="ECO:0000256" key="7">
    <source>
        <dbReference type="ARBA" id="ARBA00022660"/>
    </source>
</evidence>
<evidence type="ECO:0000256" key="4">
    <source>
        <dbReference type="ARBA" id="ARBA00012944"/>
    </source>
</evidence>
<dbReference type="PRINTS" id="PR01437">
    <property type="entry name" value="NUOXDRDTASE4"/>
</dbReference>
<evidence type="ECO:0000256" key="17">
    <source>
        <dbReference type="RuleBase" id="RU003297"/>
    </source>
</evidence>
<feature type="domain" description="NADH:ubiquinone oxidoreductase chain 4 N-terminal" evidence="19">
    <location>
        <begin position="1"/>
        <end position="103"/>
    </location>
</feature>
<dbReference type="GO" id="GO:0042773">
    <property type="term" value="P:ATP synthesis coupled electron transport"/>
    <property type="evidence" value="ECO:0007669"/>
    <property type="project" value="InterPro"/>
</dbReference>
<keyword evidence="10 17" id="KW-0249">Electron transport</keyword>
<feature type="transmembrane region" description="Helical" evidence="17">
    <location>
        <begin position="139"/>
        <end position="162"/>
    </location>
</feature>
<keyword evidence="11 17" id="KW-1133">Transmembrane helix</keyword>
<feature type="transmembrane region" description="Helical" evidence="17">
    <location>
        <begin position="216"/>
        <end position="235"/>
    </location>
</feature>
<dbReference type="Pfam" id="PF01059">
    <property type="entry name" value="Oxidored_q5_N"/>
    <property type="match status" value="1"/>
</dbReference>
<evidence type="ECO:0000256" key="12">
    <source>
        <dbReference type="ARBA" id="ARBA00023027"/>
    </source>
</evidence>
<keyword evidence="12 17" id="KW-0520">NAD</keyword>
<dbReference type="GO" id="GO:0015990">
    <property type="term" value="P:electron transport coupled proton transport"/>
    <property type="evidence" value="ECO:0007669"/>
    <property type="project" value="TreeGrafter"/>
</dbReference>
<feature type="transmembrane region" description="Helical" evidence="17">
    <location>
        <begin position="373"/>
        <end position="399"/>
    </location>
</feature>
<dbReference type="CTD" id="4538"/>
<evidence type="ECO:0000256" key="2">
    <source>
        <dbReference type="ARBA" id="ARBA00004225"/>
    </source>
</evidence>
<feature type="transmembrane region" description="Helical" evidence="17">
    <location>
        <begin position="48"/>
        <end position="73"/>
    </location>
</feature>
<evidence type="ECO:0000256" key="1">
    <source>
        <dbReference type="ARBA" id="ARBA00003257"/>
    </source>
</evidence>
<feature type="transmembrane region" description="Helical" evidence="17">
    <location>
        <begin position="110"/>
        <end position="132"/>
    </location>
</feature>
<evidence type="ECO:0000256" key="3">
    <source>
        <dbReference type="ARBA" id="ARBA00009025"/>
    </source>
</evidence>
<feature type="transmembrane region" description="Helical" evidence="17">
    <location>
        <begin position="273"/>
        <end position="295"/>
    </location>
</feature>
<organism evidence="20">
    <name type="scientific">Adoxophyes orana</name>
    <name type="common">Summer fruit tortrix moth</name>
    <dbReference type="NCBI Taxonomy" id="480707"/>
    <lineage>
        <taxon>Eukaryota</taxon>
        <taxon>Metazoa</taxon>
        <taxon>Ecdysozoa</taxon>
        <taxon>Arthropoda</taxon>
        <taxon>Hexapoda</taxon>
        <taxon>Insecta</taxon>
        <taxon>Pterygota</taxon>
        <taxon>Neoptera</taxon>
        <taxon>Endopterygota</taxon>
        <taxon>Lepidoptera</taxon>
        <taxon>Glossata</taxon>
        <taxon>Ditrysia</taxon>
        <taxon>Tortricoidea</taxon>
        <taxon>Tortricidae</taxon>
        <taxon>Tortricinae</taxon>
        <taxon>Adoxophyes</taxon>
    </lineage>
</organism>
<feature type="transmembrane region" description="Helical" evidence="17">
    <location>
        <begin position="343"/>
        <end position="361"/>
    </location>
</feature>
<keyword evidence="6 17" id="KW-0813">Transport</keyword>
<feature type="transmembrane region" description="Helical" evidence="17">
    <location>
        <begin position="247"/>
        <end position="266"/>
    </location>
</feature>
<dbReference type="InterPro" id="IPR001750">
    <property type="entry name" value="ND/Mrp_TM"/>
</dbReference>